<dbReference type="OrthoDB" id="689823at2759"/>
<dbReference type="PANTHER" id="PTHR33057">
    <property type="entry name" value="TRANSCRIPTION REPRESSOR OFP7-RELATED"/>
    <property type="match status" value="1"/>
</dbReference>
<evidence type="ECO:0000256" key="4">
    <source>
        <dbReference type="ARBA" id="ARBA00023163"/>
    </source>
</evidence>
<evidence type="ECO:0000256" key="1">
    <source>
        <dbReference type="ARBA" id="ARBA00004123"/>
    </source>
</evidence>
<dbReference type="AlphaFoldDB" id="A0A2I0AS75"/>
<name>A0A2I0AS75_9ASPA</name>
<dbReference type="PANTHER" id="PTHR33057:SF26">
    <property type="entry name" value="TRANSCRIPTION REPRESSOR OFP13"/>
    <property type="match status" value="1"/>
</dbReference>
<gene>
    <name evidence="9" type="ORF">AXF42_Ash013832</name>
</gene>
<evidence type="ECO:0000313" key="10">
    <source>
        <dbReference type="Proteomes" id="UP000236161"/>
    </source>
</evidence>
<comment type="function">
    <text evidence="6">Transcriptional repressor that regulates multiple aspects of plant growth and development.</text>
</comment>
<comment type="subcellular location">
    <subcellularLocation>
        <location evidence="1 6">Nucleus</location>
    </subcellularLocation>
</comment>
<dbReference type="GO" id="GO:0005634">
    <property type="term" value="C:nucleus"/>
    <property type="evidence" value="ECO:0007669"/>
    <property type="project" value="UniProtKB-SubCell"/>
</dbReference>
<dbReference type="Proteomes" id="UP000236161">
    <property type="component" value="Unassembled WGS sequence"/>
</dbReference>
<keyword evidence="10" id="KW-1185">Reference proteome</keyword>
<keyword evidence="2 6" id="KW-0678">Repressor</keyword>
<dbReference type="NCBIfam" id="TIGR01568">
    <property type="entry name" value="A_thal_3678"/>
    <property type="match status" value="1"/>
</dbReference>
<dbReference type="InterPro" id="IPR038933">
    <property type="entry name" value="Ovate"/>
</dbReference>
<dbReference type="Pfam" id="PF04844">
    <property type="entry name" value="Ovate"/>
    <property type="match status" value="1"/>
</dbReference>
<dbReference type="EMBL" id="KZ451953">
    <property type="protein sequence ID" value="PKA58326.1"/>
    <property type="molecule type" value="Genomic_DNA"/>
</dbReference>
<evidence type="ECO:0000256" key="5">
    <source>
        <dbReference type="ARBA" id="ARBA00023242"/>
    </source>
</evidence>
<reference evidence="9 10" key="1">
    <citation type="journal article" date="2017" name="Nature">
        <title>The Apostasia genome and the evolution of orchids.</title>
        <authorList>
            <person name="Zhang G.Q."/>
            <person name="Liu K.W."/>
            <person name="Li Z."/>
            <person name="Lohaus R."/>
            <person name="Hsiao Y.Y."/>
            <person name="Niu S.C."/>
            <person name="Wang J.Y."/>
            <person name="Lin Y.C."/>
            <person name="Xu Q."/>
            <person name="Chen L.J."/>
            <person name="Yoshida K."/>
            <person name="Fujiwara S."/>
            <person name="Wang Z.W."/>
            <person name="Zhang Y.Q."/>
            <person name="Mitsuda N."/>
            <person name="Wang M."/>
            <person name="Liu G.H."/>
            <person name="Pecoraro L."/>
            <person name="Huang H.X."/>
            <person name="Xiao X.J."/>
            <person name="Lin M."/>
            <person name="Wu X.Y."/>
            <person name="Wu W.L."/>
            <person name="Chen Y.Y."/>
            <person name="Chang S.B."/>
            <person name="Sakamoto S."/>
            <person name="Ohme-Takagi M."/>
            <person name="Yagi M."/>
            <person name="Zeng S.J."/>
            <person name="Shen C.Y."/>
            <person name="Yeh C.M."/>
            <person name="Luo Y.B."/>
            <person name="Tsai W.C."/>
            <person name="Van de Peer Y."/>
            <person name="Liu Z.J."/>
        </authorList>
    </citation>
    <scope>NUCLEOTIDE SEQUENCE [LARGE SCALE GENOMIC DNA]</scope>
    <source>
        <strain evidence="10">cv. Shenzhen</strain>
        <tissue evidence="9">Stem</tissue>
    </source>
</reference>
<evidence type="ECO:0000259" key="8">
    <source>
        <dbReference type="PROSITE" id="PS51754"/>
    </source>
</evidence>
<dbReference type="GO" id="GO:0045892">
    <property type="term" value="P:negative regulation of DNA-templated transcription"/>
    <property type="evidence" value="ECO:0007669"/>
    <property type="project" value="UniProtKB-UniRule"/>
</dbReference>
<keyword evidence="5 6" id="KW-0539">Nucleus</keyword>
<feature type="domain" description="OVATE" evidence="8">
    <location>
        <begin position="103"/>
        <end position="162"/>
    </location>
</feature>
<keyword evidence="3 6" id="KW-0805">Transcription regulation</keyword>
<keyword evidence="4 6" id="KW-0804">Transcription</keyword>
<dbReference type="STRING" id="1088818.A0A2I0AS75"/>
<accession>A0A2I0AS75</accession>
<evidence type="ECO:0000256" key="2">
    <source>
        <dbReference type="ARBA" id="ARBA00022491"/>
    </source>
</evidence>
<organism evidence="9 10">
    <name type="scientific">Apostasia shenzhenica</name>
    <dbReference type="NCBI Taxonomy" id="1088818"/>
    <lineage>
        <taxon>Eukaryota</taxon>
        <taxon>Viridiplantae</taxon>
        <taxon>Streptophyta</taxon>
        <taxon>Embryophyta</taxon>
        <taxon>Tracheophyta</taxon>
        <taxon>Spermatophyta</taxon>
        <taxon>Magnoliopsida</taxon>
        <taxon>Liliopsida</taxon>
        <taxon>Asparagales</taxon>
        <taxon>Orchidaceae</taxon>
        <taxon>Apostasioideae</taxon>
        <taxon>Apostasia</taxon>
    </lineage>
</organism>
<evidence type="ECO:0000256" key="7">
    <source>
        <dbReference type="SAM" id="MobiDB-lite"/>
    </source>
</evidence>
<sequence>MGRKKLPFAALLFSAESSASPWPWASCSQRPKTHSFRADALPESSEIFSPEPSELPESAAVLQGLRSDRLFFDPVYPGGGSSSSSSIMPEPAPPPEFRGGVAVAVESTDPYGDFRTSMEEMVESKGAADWEWLQEMLAWFLRANGKATHGFVVGAFLDLLVGLAASSSSSSVPTDHNPLYSSSSSSSCCSSYSFEIEQADENGNG</sequence>
<evidence type="ECO:0000313" key="9">
    <source>
        <dbReference type="EMBL" id="PKA58326.1"/>
    </source>
</evidence>
<proteinExistence type="predicted"/>
<feature type="region of interest" description="Disordered" evidence="7">
    <location>
        <begin position="167"/>
        <end position="189"/>
    </location>
</feature>
<dbReference type="PROSITE" id="PS51754">
    <property type="entry name" value="OVATE"/>
    <property type="match status" value="1"/>
</dbReference>
<protein>
    <recommendedName>
        <fullName evidence="6">Transcription repressor</fullName>
    </recommendedName>
    <alternativeName>
        <fullName evidence="6">Ovate family protein</fullName>
    </alternativeName>
</protein>
<evidence type="ECO:0000256" key="3">
    <source>
        <dbReference type="ARBA" id="ARBA00023015"/>
    </source>
</evidence>
<dbReference type="InterPro" id="IPR006458">
    <property type="entry name" value="Ovate_C"/>
</dbReference>
<evidence type="ECO:0000256" key="6">
    <source>
        <dbReference type="RuleBase" id="RU367028"/>
    </source>
</evidence>
<feature type="compositionally biased region" description="Low complexity" evidence="7">
    <location>
        <begin position="180"/>
        <end position="189"/>
    </location>
</feature>